<accession>H1XV87</accession>
<organism evidence="12 13">
    <name type="scientific">Caldithrix abyssi DSM 13497</name>
    <dbReference type="NCBI Taxonomy" id="880073"/>
    <lineage>
        <taxon>Bacteria</taxon>
        <taxon>Pseudomonadati</taxon>
        <taxon>Calditrichota</taxon>
        <taxon>Calditrichia</taxon>
        <taxon>Calditrichales</taxon>
        <taxon>Calditrichaceae</taxon>
        <taxon>Caldithrix</taxon>
    </lineage>
</organism>
<comment type="caution">
    <text evidence="8">Lacks conserved residue(s) required for the propagation of feature annotation.</text>
</comment>
<dbReference type="Pfam" id="PF08323">
    <property type="entry name" value="Glyco_transf_5"/>
    <property type="match status" value="1"/>
</dbReference>
<reference evidence="12 13" key="1">
    <citation type="submission" date="2011-09" db="EMBL/GenBank/DDBJ databases">
        <title>The permanent draft genome of Caldithrix abyssi DSM 13497.</title>
        <authorList>
            <consortium name="US DOE Joint Genome Institute (JGI-PGF)"/>
            <person name="Lucas S."/>
            <person name="Han J."/>
            <person name="Lapidus A."/>
            <person name="Bruce D."/>
            <person name="Goodwin L."/>
            <person name="Pitluck S."/>
            <person name="Peters L."/>
            <person name="Kyrpides N."/>
            <person name="Mavromatis K."/>
            <person name="Ivanova N."/>
            <person name="Mikhailova N."/>
            <person name="Chertkov O."/>
            <person name="Detter J.C."/>
            <person name="Tapia R."/>
            <person name="Han C."/>
            <person name="Land M."/>
            <person name="Hauser L."/>
            <person name="Markowitz V."/>
            <person name="Cheng J.-F."/>
            <person name="Hugenholtz P."/>
            <person name="Woyke T."/>
            <person name="Wu D."/>
            <person name="Spring S."/>
            <person name="Brambilla E."/>
            <person name="Klenk H.-P."/>
            <person name="Eisen J.A."/>
        </authorList>
    </citation>
    <scope>NUCLEOTIDE SEQUENCE [LARGE SCALE GENOMIC DNA]</scope>
    <source>
        <strain evidence="12 13">DSM 13497</strain>
    </source>
</reference>
<keyword evidence="5 8" id="KW-0328">Glycosyltransferase</keyword>
<dbReference type="Proteomes" id="UP000004671">
    <property type="component" value="Chromosome"/>
</dbReference>
<dbReference type="Pfam" id="PF00534">
    <property type="entry name" value="Glycos_transf_1"/>
    <property type="match status" value="1"/>
</dbReference>
<dbReference type="GO" id="GO:0009011">
    <property type="term" value="F:alpha-1,4-glucan glucosyltransferase (ADP-glucose donor) activity"/>
    <property type="evidence" value="ECO:0007669"/>
    <property type="project" value="UniProtKB-UniRule"/>
</dbReference>
<evidence type="ECO:0000313" key="14">
    <source>
        <dbReference type="Proteomes" id="UP000183868"/>
    </source>
</evidence>
<keyword evidence="13" id="KW-1185">Reference proteome</keyword>
<evidence type="ECO:0000313" key="12">
    <source>
        <dbReference type="EMBL" id="EHO40593.1"/>
    </source>
</evidence>
<dbReference type="KEGG" id="caby:Cabys_4209"/>
<name>H1XV87_CALAY</name>
<dbReference type="NCBIfam" id="TIGR02095">
    <property type="entry name" value="glgA"/>
    <property type="match status" value="1"/>
</dbReference>
<dbReference type="STRING" id="880073.Cabys_4209"/>
<dbReference type="InterPro" id="IPR011835">
    <property type="entry name" value="GS/SS"/>
</dbReference>
<dbReference type="RefSeq" id="WP_006927619.1">
    <property type="nucleotide sequence ID" value="NZ_CM001402.1"/>
</dbReference>
<evidence type="ECO:0000256" key="3">
    <source>
        <dbReference type="ARBA" id="ARBA00004964"/>
    </source>
</evidence>
<comment type="similarity">
    <text evidence="4 8">Belongs to the glycosyltransferase 1 family. Bacterial/plant glycogen synthase subfamily.</text>
</comment>
<dbReference type="UniPathway" id="UPA00164"/>
<feature type="domain" description="Glycosyl transferase family 1" evidence="9">
    <location>
        <begin position="304"/>
        <end position="463"/>
    </location>
</feature>
<evidence type="ECO:0000256" key="5">
    <source>
        <dbReference type="ARBA" id="ARBA00022676"/>
    </source>
</evidence>
<proteinExistence type="inferred from homology"/>
<dbReference type="eggNOG" id="COG0297">
    <property type="taxonomic scope" value="Bacteria"/>
</dbReference>
<dbReference type="FunCoup" id="H1XV87">
    <property type="interactions" value="262"/>
</dbReference>
<dbReference type="InterPro" id="IPR013534">
    <property type="entry name" value="Starch_synth_cat_dom"/>
</dbReference>
<dbReference type="Gene3D" id="3.40.50.2000">
    <property type="entry name" value="Glycogen Phosphorylase B"/>
    <property type="match status" value="2"/>
</dbReference>
<reference evidence="11 14" key="2">
    <citation type="submission" date="2016-11" db="EMBL/GenBank/DDBJ databases">
        <title>Genomic analysis of Caldithrix abyssi and proposal of a novel bacterial phylum Caldithrichaeota.</title>
        <authorList>
            <person name="Kublanov I."/>
            <person name="Sigalova O."/>
            <person name="Gavrilov S."/>
            <person name="Lebedinsky A."/>
            <person name="Ivanova N."/>
            <person name="Daum C."/>
            <person name="Reddy T."/>
            <person name="Klenk H.P."/>
            <person name="Goker M."/>
            <person name="Reva O."/>
            <person name="Miroshnichenko M."/>
            <person name="Kyprides N."/>
            <person name="Woyke T."/>
            <person name="Gelfand M."/>
        </authorList>
    </citation>
    <scope>NUCLEOTIDE SEQUENCE [LARGE SCALE GENOMIC DNA]</scope>
    <source>
        <strain evidence="11 14">LF13</strain>
    </source>
</reference>
<gene>
    <name evidence="8 11" type="primary">glgA</name>
    <name evidence="11" type="ORF">Cabys_4209</name>
    <name evidence="12" type="ORF">Calab_0959</name>
</gene>
<sequence length="495" mass="56571" precursor="true">MKQFKLLYLASELSPFAVAGGLADVTSALPKALKNLNQEVRLMIPKYKSINERKYVLREVIRLREIPVTVGSQTAIASVKSAFLPDSKVQVYFIEVGDFFARPGIYNDPKTNQPYPDNAIRYAFFCKAAIETLKKLSWQPEIIHCNDWQTAFVPVYLKTLYMGDPFFKGIKTIYTIHNLTTQGEFDVEVAEKIDFDKSQVKKGGMFYKDGKLNLTKAAILFSDFITTVSENYAHEILTDDKIGFGFREILEEKEDKFEGIMNGVDYAVWSPEKDKYIPFKYSKEEIEKKIENKKAMLLRLGMPFNEDVPVIGMISKLTELKGFDLLLEVLDDLLKEDLQLVIHGDGERDIAETLLSYAKKFPKKISVSVTYDEKMAHLIEAGSDMFLMPSKYEPCGLNQIYSMRYGTIPIVSPIGGLFDSVDDIDEESGLGTGFVMEDLTAESLLKAIKRALAYFKNKEKWVEIQKRIMEEDFSWDISAKRYLDIYERVMTGDEI</sequence>
<dbReference type="GO" id="GO:0005978">
    <property type="term" value="P:glycogen biosynthetic process"/>
    <property type="evidence" value="ECO:0007669"/>
    <property type="project" value="UniProtKB-UniRule"/>
</dbReference>
<dbReference type="InParanoid" id="H1XV87"/>
<feature type="domain" description="Starch synthase catalytic" evidence="10">
    <location>
        <begin position="5"/>
        <end position="251"/>
    </location>
</feature>
<comment type="pathway">
    <text evidence="3 8">Glycan biosynthesis; glycogen biosynthesis.</text>
</comment>
<evidence type="ECO:0000313" key="11">
    <source>
        <dbReference type="EMBL" id="APF20954.1"/>
    </source>
</evidence>
<dbReference type="EMBL" id="CP018099">
    <property type="protein sequence ID" value="APF20954.1"/>
    <property type="molecule type" value="Genomic_DNA"/>
</dbReference>
<evidence type="ECO:0000256" key="4">
    <source>
        <dbReference type="ARBA" id="ARBA00010281"/>
    </source>
</evidence>
<dbReference type="PaxDb" id="880073-Calab_0959"/>
<dbReference type="OrthoDB" id="9808590at2"/>
<dbReference type="HOGENOM" id="CLU_009583_18_0_0"/>
<comment type="function">
    <text evidence="2 8">Synthesizes alpha-1,4-glucan chains using ADP-glucose.</text>
</comment>
<keyword evidence="7 8" id="KW-0320">Glycogen biosynthesis</keyword>
<evidence type="ECO:0000256" key="1">
    <source>
        <dbReference type="ARBA" id="ARBA00001478"/>
    </source>
</evidence>
<dbReference type="GO" id="GO:0004373">
    <property type="term" value="F:alpha-1,4-glucan glucosyltransferase (UDP-glucose donor) activity"/>
    <property type="evidence" value="ECO:0007669"/>
    <property type="project" value="InterPro"/>
</dbReference>
<dbReference type="NCBIfam" id="NF001899">
    <property type="entry name" value="PRK00654.1-2"/>
    <property type="match status" value="1"/>
</dbReference>
<evidence type="ECO:0000256" key="6">
    <source>
        <dbReference type="ARBA" id="ARBA00022679"/>
    </source>
</evidence>
<keyword evidence="6 8" id="KW-0808">Transferase</keyword>
<dbReference type="EMBL" id="CM001402">
    <property type="protein sequence ID" value="EHO40593.1"/>
    <property type="molecule type" value="Genomic_DNA"/>
</dbReference>
<protein>
    <recommendedName>
        <fullName evidence="8">Glycogen synthase</fullName>
        <ecNumber evidence="8">2.4.1.21</ecNumber>
    </recommendedName>
    <alternativeName>
        <fullName evidence="8">Starch [bacterial glycogen] synthase</fullName>
    </alternativeName>
</protein>
<evidence type="ECO:0000313" key="13">
    <source>
        <dbReference type="Proteomes" id="UP000004671"/>
    </source>
</evidence>
<dbReference type="PANTHER" id="PTHR45825:SF11">
    <property type="entry name" value="ALPHA AMYLASE DOMAIN-CONTAINING PROTEIN"/>
    <property type="match status" value="1"/>
</dbReference>
<dbReference type="SUPFAM" id="SSF53756">
    <property type="entry name" value="UDP-Glycosyltransferase/glycogen phosphorylase"/>
    <property type="match status" value="1"/>
</dbReference>
<evidence type="ECO:0000256" key="8">
    <source>
        <dbReference type="HAMAP-Rule" id="MF_00484"/>
    </source>
</evidence>
<evidence type="ECO:0000259" key="9">
    <source>
        <dbReference type="Pfam" id="PF00534"/>
    </source>
</evidence>
<evidence type="ECO:0000256" key="7">
    <source>
        <dbReference type="ARBA" id="ARBA00023056"/>
    </source>
</evidence>
<dbReference type="HAMAP" id="MF_00484">
    <property type="entry name" value="Glycogen_synth"/>
    <property type="match status" value="1"/>
</dbReference>
<evidence type="ECO:0000259" key="10">
    <source>
        <dbReference type="Pfam" id="PF08323"/>
    </source>
</evidence>
<comment type="catalytic activity">
    <reaction evidence="1 8">
        <text>[(1-&gt;4)-alpha-D-glucosyl](n) + ADP-alpha-D-glucose = [(1-&gt;4)-alpha-D-glucosyl](n+1) + ADP + H(+)</text>
        <dbReference type="Rhea" id="RHEA:18189"/>
        <dbReference type="Rhea" id="RHEA-COMP:9584"/>
        <dbReference type="Rhea" id="RHEA-COMP:9587"/>
        <dbReference type="ChEBI" id="CHEBI:15378"/>
        <dbReference type="ChEBI" id="CHEBI:15444"/>
        <dbReference type="ChEBI" id="CHEBI:57498"/>
        <dbReference type="ChEBI" id="CHEBI:456216"/>
        <dbReference type="EC" id="2.4.1.21"/>
    </reaction>
</comment>
<dbReference type="InterPro" id="IPR001296">
    <property type="entry name" value="Glyco_trans_1"/>
</dbReference>
<evidence type="ECO:0000256" key="2">
    <source>
        <dbReference type="ARBA" id="ARBA00002764"/>
    </source>
</evidence>
<dbReference type="EC" id="2.4.1.21" evidence="8"/>
<dbReference type="Proteomes" id="UP000183868">
    <property type="component" value="Chromosome"/>
</dbReference>
<dbReference type="PANTHER" id="PTHR45825">
    <property type="entry name" value="GRANULE-BOUND STARCH SYNTHASE 1, CHLOROPLASTIC/AMYLOPLASTIC"/>
    <property type="match status" value="1"/>
</dbReference>
<dbReference type="CDD" id="cd03791">
    <property type="entry name" value="GT5_Glycogen_synthase_DULL1-like"/>
    <property type="match status" value="1"/>
</dbReference>
<dbReference type="AlphaFoldDB" id="H1XV87"/>